<dbReference type="SUPFAM" id="SSF51604">
    <property type="entry name" value="Enolase C-terminal domain-like"/>
    <property type="match status" value="1"/>
</dbReference>
<dbReference type="InterPro" id="IPR036849">
    <property type="entry name" value="Enolase-like_C_sf"/>
</dbReference>
<dbReference type="Proteomes" id="UP001059209">
    <property type="component" value="Chromosome"/>
</dbReference>
<evidence type="ECO:0000313" key="2">
    <source>
        <dbReference type="EMBL" id="UWX56230.1"/>
    </source>
</evidence>
<dbReference type="InterPro" id="IPR029065">
    <property type="entry name" value="Enolase_C-like"/>
</dbReference>
<feature type="domain" description="Enolase C-terminal" evidence="1">
    <location>
        <begin position="1"/>
        <end position="50"/>
    </location>
</feature>
<proteinExistence type="predicted"/>
<keyword evidence="3" id="KW-1185">Reference proteome</keyword>
<reference evidence="2" key="1">
    <citation type="submission" date="2022-09" db="EMBL/GenBank/DDBJ databases">
        <title>Maribacter litopenaei sp. nov., isolated from the intestinal tract of the Pacific White Shrimp, Litopenaeus vannamei.</title>
        <authorList>
            <person name="Kim S.Y."/>
            <person name="Hwang C.Y."/>
        </authorList>
    </citation>
    <scope>NUCLEOTIDE SEQUENCE</scope>
    <source>
        <strain evidence="2">HL-LV01</strain>
    </source>
</reference>
<dbReference type="Pfam" id="PF13378">
    <property type="entry name" value="MR_MLE_C"/>
    <property type="match status" value="1"/>
</dbReference>
<gene>
    <name evidence="2" type="ORF">NYZ99_08330</name>
</gene>
<evidence type="ECO:0000313" key="3">
    <source>
        <dbReference type="Proteomes" id="UP001059209"/>
    </source>
</evidence>
<dbReference type="EMBL" id="CP104205">
    <property type="protein sequence ID" value="UWX56230.1"/>
    <property type="molecule type" value="Genomic_DNA"/>
</dbReference>
<sequence>MAEAYDIALAPHCPLGSISLASALHIDFACPNAVIQESSLGIHYNKGYDLLDYLKNPKCYNCKMDILIFFPNQDWE</sequence>
<dbReference type="Gene3D" id="3.20.20.120">
    <property type="entry name" value="Enolase-like C-terminal domain"/>
    <property type="match status" value="1"/>
</dbReference>
<organism evidence="2 3">
    <name type="scientific">Maribacter litopenaei</name>
    <dbReference type="NCBI Taxonomy" id="2976127"/>
    <lineage>
        <taxon>Bacteria</taxon>
        <taxon>Pseudomonadati</taxon>
        <taxon>Bacteroidota</taxon>
        <taxon>Flavobacteriia</taxon>
        <taxon>Flavobacteriales</taxon>
        <taxon>Flavobacteriaceae</taxon>
        <taxon>Maribacter</taxon>
    </lineage>
</organism>
<evidence type="ECO:0000259" key="1">
    <source>
        <dbReference type="Pfam" id="PF13378"/>
    </source>
</evidence>
<protein>
    <recommendedName>
        <fullName evidence="1">Enolase C-terminal domain-containing protein</fullName>
    </recommendedName>
</protein>
<accession>A0ABY5YAZ5</accession>
<name>A0ABY5YAZ5_9FLAO</name>